<dbReference type="InterPro" id="IPR001296">
    <property type="entry name" value="Glyco_trans_1"/>
</dbReference>
<evidence type="ECO:0000256" key="2">
    <source>
        <dbReference type="ARBA" id="ARBA00022679"/>
    </source>
</evidence>
<evidence type="ECO:0000259" key="3">
    <source>
        <dbReference type="Pfam" id="PF00534"/>
    </source>
</evidence>
<feature type="domain" description="Glycosyl transferase family 1" evidence="3">
    <location>
        <begin position="204"/>
        <end position="365"/>
    </location>
</feature>
<dbReference type="Gene3D" id="3.40.50.2000">
    <property type="entry name" value="Glycogen Phosphorylase B"/>
    <property type="match status" value="2"/>
</dbReference>
<feature type="domain" description="Glycosyltransferase subfamily 4-like N-terminal" evidence="4">
    <location>
        <begin position="26"/>
        <end position="194"/>
    </location>
</feature>
<keyword evidence="2 5" id="KW-0808">Transferase</keyword>
<dbReference type="Pfam" id="PF13439">
    <property type="entry name" value="Glyco_transf_4"/>
    <property type="match status" value="1"/>
</dbReference>
<name>A0A2N6SZ11_9CORY</name>
<organism evidence="5 6">
    <name type="scientific">Corynebacterium xerosis</name>
    <dbReference type="NCBI Taxonomy" id="1725"/>
    <lineage>
        <taxon>Bacteria</taxon>
        <taxon>Bacillati</taxon>
        <taxon>Actinomycetota</taxon>
        <taxon>Actinomycetes</taxon>
        <taxon>Mycobacteriales</taxon>
        <taxon>Corynebacteriaceae</taxon>
        <taxon>Corynebacterium</taxon>
    </lineage>
</organism>
<dbReference type="AlphaFoldDB" id="A0A2N6SZ11"/>
<sequence>MLSLPAESGARPLRILLLTDCYAPTVNGVVRSVIALREGLIAEGHDVRVLTFGENLRSIFDDGVYRLASIPAGAVYPHARLGRPACPKVRRHVAEWSPDVVHSHTEFPAFRWARAIARRLGVPHVHTYHTLYEDYTHYFCPSRRLGRSMIRTWTRDVLNRPDRVIAPTSKVADVLRGYGVGAPIDVIGTGVNLGRFRPTGRAELAASIGLVPDVPVALTVGRIATEKNLAETLDLLARMADVPWQWLIVGDGPDAPRLRTLIAERGLESRVHMVGAVPADEVHRFYGLGDVFTTSSRSETQGLTCLEALSSGLPVICPDDEAFRGVVVAGSNGHRYASGADFLNAMTAVLCDGALRASLAAGARESSLELGRDRFIASVTETYRLAIDSRRPATALT</sequence>
<dbReference type="InterPro" id="IPR050194">
    <property type="entry name" value="Glycosyltransferase_grp1"/>
</dbReference>
<dbReference type="PANTHER" id="PTHR45947:SF3">
    <property type="entry name" value="SULFOQUINOVOSYL TRANSFERASE SQD2"/>
    <property type="match status" value="1"/>
</dbReference>
<evidence type="ECO:0000256" key="1">
    <source>
        <dbReference type="ARBA" id="ARBA00022676"/>
    </source>
</evidence>
<dbReference type="RefSeq" id="WP_102212722.1">
    <property type="nucleotide sequence ID" value="NZ_PNHF01000012.1"/>
</dbReference>
<protein>
    <submittedName>
        <fullName evidence="5">Glycosyltransferase family 4 protein</fullName>
    </submittedName>
</protein>
<dbReference type="Proteomes" id="UP000235363">
    <property type="component" value="Unassembled WGS sequence"/>
</dbReference>
<dbReference type="InterPro" id="IPR028098">
    <property type="entry name" value="Glyco_trans_4-like_N"/>
</dbReference>
<comment type="caution">
    <text evidence="5">The sequence shown here is derived from an EMBL/GenBank/DDBJ whole genome shotgun (WGS) entry which is preliminary data.</text>
</comment>
<dbReference type="GO" id="GO:1901137">
    <property type="term" value="P:carbohydrate derivative biosynthetic process"/>
    <property type="evidence" value="ECO:0007669"/>
    <property type="project" value="UniProtKB-ARBA"/>
</dbReference>
<accession>A0A2N6SZ11</accession>
<keyword evidence="1" id="KW-0328">Glycosyltransferase</keyword>
<proteinExistence type="predicted"/>
<dbReference type="Pfam" id="PF00534">
    <property type="entry name" value="Glycos_transf_1"/>
    <property type="match status" value="1"/>
</dbReference>
<dbReference type="GO" id="GO:1903509">
    <property type="term" value="P:liposaccharide metabolic process"/>
    <property type="evidence" value="ECO:0007669"/>
    <property type="project" value="UniProtKB-ARBA"/>
</dbReference>
<evidence type="ECO:0000313" key="6">
    <source>
        <dbReference type="Proteomes" id="UP000235363"/>
    </source>
</evidence>
<gene>
    <name evidence="5" type="ORF">CJ204_06195</name>
</gene>
<reference evidence="5 6" key="1">
    <citation type="submission" date="2017-09" db="EMBL/GenBank/DDBJ databases">
        <title>Bacterial strain isolated from the female urinary microbiota.</title>
        <authorList>
            <person name="Thomas-White K."/>
            <person name="Kumar N."/>
            <person name="Forster S."/>
            <person name="Putonti C."/>
            <person name="Lawley T."/>
            <person name="Wolfe A.J."/>
        </authorList>
    </citation>
    <scope>NUCLEOTIDE SEQUENCE [LARGE SCALE GENOMIC DNA]</scope>
    <source>
        <strain evidence="5 6">UMB0908</strain>
    </source>
</reference>
<dbReference type="EMBL" id="PNHF01000012">
    <property type="protein sequence ID" value="PMC62302.1"/>
    <property type="molecule type" value="Genomic_DNA"/>
</dbReference>
<dbReference type="PANTHER" id="PTHR45947">
    <property type="entry name" value="SULFOQUINOVOSYL TRANSFERASE SQD2"/>
    <property type="match status" value="1"/>
</dbReference>
<evidence type="ECO:0000259" key="4">
    <source>
        <dbReference type="Pfam" id="PF13439"/>
    </source>
</evidence>
<dbReference type="SUPFAM" id="SSF53756">
    <property type="entry name" value="UDP-Glycosyltransferase/glycogen phosphorylase"/>
    <property type="match status" value="1"/>
</dbReference>
<evidence type="ECO:0000313" key="5">
    <source>
        <dbReference type="EMBL" id="PMC62302.1"/>
    </source>
</evidence>
<dbReference type="GO" id="GO:0016758">
    <property type="term" value="F:hexosyltransferase activity"/>
    <property type="evidence" value="ECO:0007669"/>
    <property type="project" value="TreeGrafter"/>
</dbReference>